<dbReference type="SUPFAM" id="SSF53822">
    <property type="entry name" value="Periplasmic binding protein-like I"/>
    <property type="match status" value="1"/>
</dbReference>
<dbReference type="AlphaFoldDB" id="A0A3D2X627"/>
<proteinExistence type="predicted"/>
<dbReference type="PANTHER" id="PTHR30146">
    <property type="entry name" value="LACI-RELATED TRANSCRIPTIONAL REPRESSOR"/>
    <property type="match status" value="1"/>
</dbReference>
<dbReference type="Gene3D" id="3.40.50.2300">
    <property type="match status" value="2"/>
</dbReference>
<keyword evidence="2" id="KW-0238">DNA-binding</keyword>
<dbReference type="EMBL" id="DPVV01000276">
    <property type="protein sequence ID" value="HCL02426.1"/>
    <property type="molecule type" value="Genomic_DNA"/>
</dbReference>
<comment type="caution">
    <text evidence="5">The sequence shown here is derived from an EMBL/GenBank/DDBJ whole genome shotgun (WGS) entry which is preliminary data.</text>
</comment>
<evidence type="ECO:0000256" key="1">
    <source>
        <dbReference type="ARBA" id="ARBA00023015"/>
    </source>
</evidence>
<evidence type="ECO:0000256" key="3">
    <source>
        <dbReference type="ARBA" id="ARBA00023163"/>
    </source>
</evidence>
<dbReference type="CDD" id="cd06267">
    <property type="entry name" value="PBP1_LacI_sugar_binding-like"/>
    <property type="match status" value="1"/>
</dbReference>
<dbReference type="PANTHER" id="PTHR30146:SF109">
    <property type="entry name" value="HTH-TYPE TRANSCRIPTIONAL REGULATOR GALS"/>
    <property type="match status" value="1"/>
</dbReference>
<accession>A0A3D2X627</accession>
<keyword evidence="3" id="KW-0804">Transcription</keyword>
<evidence type="ECO:0000313" key="6">
    <source>
        <dbReference type="Proteomes" id="UP000262969"/>
    </source>
</evidence>
<dbReference type="GO" id="GO:0000976">
    <property type="term" value="F:transcription cis-regulatory region binding"/>
    <property type="evidence" value="ECO:0007669"/>
    <property type="project" value="TreeGrafter"/>
</dbReference>
<dbReference type="InterPro" id="IPR028082">
    <property type="entry name" value="Peripla_BP_I"/>
</dbReference>
<dbReference type="Proteomes" id="UP000262969">
    <property type="component" value="Unassembled WGS sequence"/>
</dbReference>
<feature type="domain" description="Transcriptional regulator LacI/GalR-like sensor" evidence="4">
    <location>
        <begin position="90"/>
        <end position="251"/>
    </location>
</feature>
<evidence type="ECO:0000256" key="2">
    <source>
        <dbReference type="ARBA" id="ARBA00023125"/>
    </source>
</evidence>
<dbReference type="InterPro" id="IPR046335">
    <property type="entry name" value="LacI/GalR-like_sensor"/>
</dbReference>
<gene>
    <name evidence="5" type="ORF">DHW61_08425</name>
</gene>
<evidence type="ECO:0000259" key="4">
    <source>
        <dbReference type="Pfam" id="PF13377"/>
    </source>
</evidence>
<sequence length="254" mass="28576">IANGYMLMVCNSLGSNSLEHDHIDKLASQKVDAIIQIGGKVDELVSDEQYVEMINSIANKMPILITGKLDGADCYQVNIDEGQAMEIVLEYLIQNGHQEIALVGGRADVKSTMDKRFRYRQIMRKYGLTIREEYIISGKTYDIEGGYDAMKEWMSNDFPMPSAIIAINDFTAVGIMRFLKEHGLSIPKDVSIASFDNTYMTEGCEPNLTSVGYDYKAFGECLIKTAIAAIHKEEPPRTQLIKSKLYVRESCRKF</sequence>
<protein>
    <submittedName>
        <fullName evidence="5">LacI family transcriptional regulator</fullName>
    </submittedName>
</protein>
<name>A0A3D2X627_9FIRM</name>
<dbReference type="GO" id="GO:0003700">
    <property type="term" value="F:DNA-binding transcription factor activity"/>
    <property type="evidence" value="ECO:0007669"/>
    <property type="project" value="TreeGrafter"/>
</dbReference>
<feature type="non-terminal residue" evidence="5">
    <location>
        <position position="1"/>
    </location>
</feature>
<reference evidence="5 6" key="1">
    <citation type="journal article" date="2018" name="Nat. Biotechnol.">
        <title>A standardized bacterial taxonomy based on genome phylogeny substantially revises the tree of life.</title>
        <authorList>
            <person name="Parks D.H."/>
            <person name="Chuvochina M."/>
            <person name="Waite D.W."/>
            <person name="Rinke C."/>
            <person name="Skarshewski A."/>
            <person name="Chaumeil P.A."/>
            <person name="Hugenholtz P."/>
        </authorList>
    </citation>
    <scope>NUCLEOTIDE SEQUENCE [LARGE SCALE GENOMIC DNA]</scope>
    <source>
        <strain evidence="5">UBA11728</strain>
    </source>
</reference>
<dbReference type="Pfam" id="PF13377">
    <property type="entry name" value="Peripla_BP_3"/>
    <property type="match status" value="1"/>
</dbReference>
<organism evidence="5 6">
    <name type="scientific">Lachnoclostridium phytofermentans</name>
    <dbReference type="NCBI Taxonomy" id="66219"/>
    <lineage>
        <taxon>Bacteria</taxon>
        <taxon>Bacillati</taxon>
        <taxon>Bacillota</taxon>
        <taxon>Clostridia</taxon>
        <taxon>Lachnospirales</taxon>
        <taxon>Lachnospiraceae</taxon>
    </lineage>
</organism>
<evidence type="ECO:0000313" key="5">
    <source>
        <dbReference type="EMBL" id="HCL02426.1"/>
    </source>
</evidence>
<keyword evidence="1" id="KW-0805">Transcription regulation</keyword>